<dbReference type="EMBL" id="CM046393">
    <property type="protein sequence ID" value="KAI8552512.1"/>
    <property type="molecule type" value="Genomic_DNA"/>
</dbReference>
<name>A0ACC0NID7_RHOML</name>
<evidence type="ECO:0000313" key="2">
    <source>
        <dbReference type="Proteomes" id="UP001062846"/>
    </source>
</evidence>
<sequence length="544" mass="59576">MEEEYSVSDPIQLLEAASEFAHDPGFLSDASTQEFLYRFPLPVIINALQTKADVPGLENALVACLERIFGTKYGASLIPQYMPFVIVGLGADSQKVRYVACKTVSCLLEYSDDTNISAARLVVEYDVYPLLLKCLIDGDEQVATASTDVIRKFAGSPEGLGRVRVLALIVKLFSISSSVASVVYNSNLLSLLEAELRNVNDTLVTLSVLELFYEDGGVRCVNILWYNDLILYMTKQCTGLKNFQEDKTVSHSLHLCMKLAEIQHSTEFLSRTTLLQILASLISNGSIGSILRARAMTIIGRLLSKEDVFTFIDESSVKTVISAIDGRLLESEDADEFECTVEALGQIGMTIQGATVLLSNTPPTARHVVDAAFDQHGRGKQLAALHALGNIAGEPRSESNRILNVNAEECLRFLIYETASKSSKFAPSGLLLSVLQQESEIRLAGYRLITGLVARPWCLMEICSRQEIINIVTDPFTETTKTGMEVRHNCCQAISKALLSSPKLTSDPALAGIAAKLDEAIRRGPYLARKNSEAQPAVMTAERF</sequence>
<keyword evidence="2" id="KW-1185">Reference proteome</keyword>
<evidence type="ECO:0000313" key="1">
    <source>
        <dbReference type="EMBL" id="KAI8552512.1"/>
    </source>
</evidence>
<proteinExistence type="predicted"/>
<accession>A0ACC0NID7</accession>
<reference evidence="1" key="1">
    <citation type="submission" date="2022-02" db="EMBL/GenBank/DDBJ databases">
        <title>Plant Genome Project.</title>
        <authorList>
            <person name="Zhang R.-G."/>
        </authorList>
    </citation>
    <scope>NUCLEOTIDE SEQUENCE</scope>
    <source>
        <strain evidence="1">AT1</strain>
    </source>
</reference>
<protein>
    <submittedName>
        <fullName evidence="1">Uncharacterized protein</fullName>
    </submittedName>
</protein>
<comment type="caution">
    <text evidence="1">The sequence shown here is derived from an EMBL/GenBank/DDBJ whole genome shotgun (WGS) entry which is preliminary data.</text>
</comment>
<organism evidence="1 2">
    <name type="scientific">Rhododendron molle</name>
    <name type="common">Chinese azalea</name>
    <name type="synonym">Azalea mollis</name>
    <dbReference type="NCBI Taxonomy" id="49168"/>
    <lineage>
        <taxon>Eukaryota</taxon>
        <taxon>Viridiplantae</taxon>
        <taxon>Streptophyta</taxon>
        <taxon>Embryophyta</taxon>
        <taxon>Tracheophyta</taxon>
        <taxon>Spermatophyta</taxon>
        <taxon>Magnoliopsida</taxon>
        <taxon>eudicotyledons</taxon>
        <taxon>Gunneridae</taxon>
        <taxon>Pentapetalae</taxon>
        <taxon>asterids</taxon>
        <taxon>Ericales</taxon>
        <taxon>Ericaceae</taxon>
        <taxon>Ericoideae</taxon>
        <taxon>Rhodoreae</taxon>
        <taxon>Rhododendron</taxon>
    </lineage>
</organism>
<dbReference type="Proteomes" id="UP001062846">
    <property type="component" value="Chromosome 6"/>
</dbReference>
<gene>
    <name evidence="1" type="ORF">RHMOL_Rhmol06G0272700</name>
</gene>